<evidence type="ECO:0000313" key="2">
    <source>
        <dbReference type="Proteomes" id="UP001372338"/>
    </source>
</evidence>
<gene>
    <name evidence="1" type="ORF">RIF29_20605</name>
</gene>
<dbReference type="AlphaFoldDB" id="A0AAN9I7N6"/>
<evidence type="ECO:0000313" key="1">
    <source>
        <dbReference type="EMBL" id="KAK7267924.1"/>
    </source>
</evidence>
<reference evidence="1 2" key="1">
    <citation type="submission" date="2024-01" db="EMBL/GenBank/DDBJ databases">
        <title>The genomes of 5 underutilized Papilionoideae crops provide insights into root nodulation and disease resistanc.</title>
        <authorList>
            <person name="Yuan L."/>
        </authorList>
    </citation>
    <scope>NUCLEOTIDE SEQUENCE [LARGE SCALE GENOMIC DNA]</scope>
    <source>
        <strain evidence="1">ZHUSHIDOU_FW_LH</strain>
        <tissue evidence="1">Leaf</tissue>
    </source>
</reference>
<proteinExistence type="predicted"/>
<organism evidence="1 2">
    <name type="scientific">Crotalaria pallida</name>
    <name type="common">Smooth rattlebox</name>
    <name type="synonym">Crotalaria striata</name>
    <dbReference type="NCBI Taxonomy" id="3830"/>
    <lineage>
        <taxon>Eukaryota</taxon>
        <taxon>Viridiplantae</taxon>
        <taxon>Streptophyta</taxon>
        <taxon>Embryophyta</taxon>
        <taxon>Tracheophyta</taxon>
        <taxon>Spermatophyta</taxon>
        <taxon>Magnoliopsida</taxon>
        <taxon>eudicotyledons</taxon>
        <taxon>Gunneridae</taxon>
        <taxon>Pentapetalae</taxon>
        <taxon>rosids</taxon>
        <taxon>fabids</taxon>
        <taxon>Fabales</taxon>
        <taxon>Fabaceae</taxon>
        <taxon>Papilionoideae</taxon>
        <taxon>50 kb inversion clade</taxon>
        <taxon>genistoids sensu lato</taxon>
        <taxon>core genistoids</taxon>
        <taxon>Crotalarieae</taxon>
        <taxon>Crotalaria</taxon>
    </lineage>
</organism>
<accession>A0AAN9I7N6</accession>
<name>A0AAN9I7N6_CROPI</name>
<sequence length="79" mass="8300">MVLPRVEGKIAKATASTAGPTTAELAATVRRHSLSLSNPSHTRASPLDAAVDSRLHPHKPTVVLSSLAIGLSPRRSNRI</sequence>
<dbReference type="EMBL" id="JAYWIO010000004">
    <property type="protein sequence ID" value="KAK7267924.1"/>
    <property type="molecule type" value="Genomic_DNA"/>
</dbReference>
<dbReference type="Proteomes" id="UP001372338">
    <property type="component" value="Unassembled WGS sequence"/>
</dbReference>
<keyword evidence="2" id="KW-1185">Reference proteome</keyword>
<protein>
    <submittedName>
        <fullName evidence="1">Uncharacterized protein</fullName>
    </submittedName>
</protein>
<comment type="caution">
    <text evidence="1">The sequence shown here is derived from an EMBL/GenBank/DDBJ whole genome shotgun (WGS) entry which is preliminary data.</text>
</comment>